<reference evidence="2 3" key="1">
    <citation type="submission" date="2016-10" db="EMBL/GenBank/DDBJ databases">
        <authorList>
            <person name="de Groot N.N."/>
        </authorList>
    </citation>
    <scope>NUCLEOTIDE SEQUENCE [LARGE SCALE GENOMIC DNA]</scope>
    <source>
        <strain evidence="3">P4-7,KCTC 19426,CECT 7604</strain>
    </source>
</reference>
<dbReference type="AlphaFoldDB" id="A0A1H0T4L8"/>
<organism evidence="2 3">
    <name type="scientific">Nakamurella panacisegetis</name>
    <dbReference type="NCBI Taxonomy" id="1090615"/>
    <lineage>
        <taxon>Bacteria</taxon>
        <taxon>Bacillati</taxon>
        <taxon>Actinomycetota</taxon>
        <taxon>Actinomycetes</taxon>
        <taxon>Nakamurellales</taxon>
        <taxon>Nakamurellaceae</taxon>
        <taxon>Nakamurella</taxon>
    </lineage>
</organism>
<keyword evidence="3" id="KW-1185">Reference proteome</keyword>
<dbReference type="Proteomes" id="UP000198741">
    <property type="component" value="Chromosome I"/>
</dbReference>
<protein>
    <submittedName>
        <fullName evidence="2">Uncharacterized protein</fullName>
    </submittedName>
</protein>
<feature type="compositionally biased region" description="Basic and acidic residues" evidence="1">
    <location>
        <begin position="62"/>
        <end position="78"/>
    </location>
</feature>
<dbReference type="EMBL" id="LT629710">
    <property type="protein sequence ID" value="SDP49022.1"/>
    <property type="molecule type" value="Genomic_DNA"/>
</dbReference>
<evidence type="ECO:0000313" key="3">
    <source>
        <dbReference type="Proteomes" id="UP000198741"/>
    </source>
</evidence>
<accession>A0A1H0T4L8</accession>
<sequence>MERSLRALVSTRTTQLPPTVAMRAREVANPTAADLARAEEELIIVRRFYVPPAPLVAGKAAAPREAESREPRPRSESKRGRRPQHGG</sequence>
<name>A0A1H0T4L8_9ACTN</name>
<evidence type="ECO:0000313" key="2">
    <source>
        <dbReference type="EMBL" id="SDP49022.1"/>
    </source>
</evidence>
<proteinExistence type="predicted"/>
<gene>
    <name evidence="2" type="ORF">SAMN04515671_4467</name>
</gene>
<evidence type="ECO:0000256" key="1">
    <source>
        <dbReference type="SAM" id="MobiDB-lite"/>
    </source>
</evidence>
<feature type="region of interest" description="Disordered" evidence="1">
    <location>
        <begin position="55"/>
        <end position="87"/>
    </location>
</feature>